<evidence type="ECO:0000256" key="1">
    <source>
        <dbReference type="SAM" id="SignalP"/>
    </source>
</evidence>
<feature type="chain" id="PRO_5031488737" evidence="1">
    <location>
        <begin position="29"/>
        <end position="557"/>
    </location>
</feature>
<keyword evidence="3" id="KW-1185">Reference proteome</keyword>
<proteinExistence type="predicted"/>
<dbReference type="Gene3D" id="2.40.160.10">
    <property type="entry name" value="Porin"/>
    <property type="match status" value="1"/>
</dbReference>
<accession>A0A7W4J7V2</accession>
<gene>
    <name evidence="2" type="ORF">HLH21_09735</name>
</gene>
<dbReference type="Proteomes" id="UP000561066">
    <property type="component" value="Unassembled WGS sequence"/>
</dbReference>
<sequence>MQLRSTLSALFCTTALLGSMFTIHPASAAGARDPQLEELRREMQEMRGQIKILKARLGEPEINAGDARRARVAEAARRARISPAMAHDIHIGDAVAPGSGLGKGLSGVGTPPPDRGIVSSWLEFQAANVKDESVHVGGVRIGFPNGRPTFSTDDGAYAFSVGLAFHEDFGGFFGQGAPRGNETGRPPGFTQNTRRMRLFFSWRYKDWVANVTPDFGGSNEMAAGGSATAQYLYEANLNYAGFKNTVLTVGYFQPRVTEEDSESSNDFMMMERPGITDVVRKIAAGDARFSVGGMHFDKRWWIGAYFTGQSYGARAANTATINSQTGGTFRFAGRPVATKNVDVHMGVSAISAFHPTLVGVAGTNSGNYNYGTLSEPPELNFGANGVAATLNNVSDIWAAGPELGIRYKDFLIKSEYYHIGVDRSHSTPGTYLPSYNFQGYYVAGNYTLFGQGRRYNFREGAFSAPGVLNEFNPAAGQWGALELSGRWSVTDLNDKGAGTTGMGGRETIWSGGLNWYPNRHFRVMVDYNRILLSHSPTSWATHGRDLNSFAARIQAAF</sequence>
<feature type="signal peptide" evidence="1">
    <location>
        <begin position="1"/>
        <end position="28"/>
    </location>
</feature>
<dbReference type="EMBL" id="JABEQH010000011">
    <property type="protein sequence ID" value="MBB2176209.1"/>
    <property type="molecule type" value="Genomic_DNA"/>
</dbReference>
<dbReference type="Pfam" id="PF07396">
    <property type="entry name" value="Porin_O_P"/>
    <property type="match status" value="1"/>
</dbReference>
<organism evidence="2 3">
    <name type="scientific">Gluconacetobacter johannae</name>
    <dbReference type="NCBI Taxonomy" id="112140"/>
    <lineage>
        <taxon>Bacteria</taxon>
        <taxon>Pseudomonadati</taxon>
        <taxon>Pseudomonadota</taxon>
        <taxon>Alphaproteobacteria</taxon>
        <taxon>Acetobacterales</taxon>
        <taxon>Acetobacteraceae</taxon>
        <taxon>Gluconacetobacter</taxon>
    </lineage>
</organism>
<keyword evidence="1" id="KW-0732">Signal</keyword>
<dbReference type="AlphaFoldDB" id="A0A7W4J7V2"/>
<dbReference type="InterPro" id="IPR010870">
    <property type="entry name" value="Porin_O/P"/>
</dbReference>
<name>A0A7W4J7V2_9PROT</name>
<dbReference type="InterPro" id="IPR023614">
    <property type="entry name" value="Porin_dom_sf"/>
</dbReference>
<comment type="caution">
    <text evidence="2">The sequence shown here is derived from an EMBL/GenBank/DDBJ whole genome shotgun (WGS) entry which is preliminary data.</text>
</comment>
<evidence type="ECO:0000313" key="2">
    <source>
        <dbReference type="EMBL" id="MBB2176209.1"/>
    </source>
</evidence>
<evidence type="ECO:0000313" key="3">
    <source>
        <dbReference type="Proteomes" id="UP000561066"/>
    </source>
</evidence>
<protein>
    <submittedName>
        <fullName evidence="2">Porin</fullName>
    </submittedName>
</protein>
<reference evidence="2 3" key="1">
    <citation type="submission" date="2020-04" db="EMBL/GenBank/DDBJ databases">
        <title>Description of novel Gluconacetobacter.</title>
        <authorList>
            <person name="Sombolestani A."/>
        </authorList>
    </citation>
    <scope>NUCLEOTIDE SEQUENCE [LARGE SCALE GENOMIC DNA]</scope>
    <source>
        <strain evidence="2 3">LMG 21312</strain>
    </source>
</reference>